<comment type="similarity">
    <text evidence="2">Belongs to the mis12 family.</text>
</comment>
<organism evidence="10 11">
    <name type="scientific">Roridomyces roridus</name>
    <dbReference type="NCBI Taxonomy" id="1738132"/>
    <lineage>
        <taxon>Eukaryota</taxon>
        <taxon>Fungi</taxon>
        <taxon>Dikarya</taxon>
        <taxon>Basidiomycota</taxon>
        <taxon>Agaricomycotina</taxon>
        <taxon>Agaricomycetes</taxon>
        <taxon>Agaricomycetidae</taxon>
        <taxon>Agaricales</taxon>
        <taxon>Marasmiineae</taxon>
        <taxon>Mycenaceae</taxon>
        <taxon>Roridomyces</taxon>
    </lineage>
</organism>
<keyword evidence="4" id="KW-0132">Cell division</keyword>
<evidence type="ECO:0000256" key="9">
    <source>
        <dbReference type="ARBA" id="ARBA00023328"/>
    </source>
</evidence>
<evidence type="ECO:0000313" key="11">
    <source>
        <dbReference type="Proteomes" id="UP001221142"/>
    </source>
</evidence>
<evidence type="ECO:0000256" key="1">
    <source>
        <dbReference type="ARBA" id="ARBA00004629"/>
    </source>
</evidence>
<dbReference type="AlphaFoldDB" id="A0AAD7B5Z1"/>
<evidence type="ECO:0000256" key="4">
    <source>
        <dbReference type="ARBA" id="ARBA00022618"/>
    </source>
</evidence>
<evidence type="ECO:0000313" key="10">
    <source>
        <dbReference type="EMBL" id="KAJ7611018.1"/>
    </source>
</evidence>
<dbReference type="Proteomes" id="UP001221142">
    <property type="component" value="Unassembled WGS sequence"/>
</dbReference>
<evidence type="ECO:0000256" key="6">
    <source>
        <dbReference type="ARBA" id="ARBA00022838"/>
    </source>
</evidence>
<dbReference type="InterPro" id="IPR008685">
    <property type="entry name" value="Centromere_Mis12"/>
</dbReference>
<keyword evidence="7" id="KW-0175">Coiled coil</keyword>
<reference evidence="10" key="1">
    <citation type="submission" date="2023-03" db="EMBL/GenBank/DDBJ databases">
        <title>Massive genome expansion in bonnet fungi (Mycena s.s.) driven by repeated elements and novel gene families across ecological guilds.</title>
        <authorList>
            <consortium name="Lawrence Berkeley National Laboratory"/>
            <person name="Harder C.B."/>
            <person name="Miyauchi S."/>
            <person name="Viragh M."/>
            <person name="Kuo A."/>
            <person name="Thoen E."/>
            <person name="Andreopoulos B."/>
            <person name="Lu D."/>
            <person name="Skrede I."/>
            <person name="Drula E."/>
            <person name="Henrissat B."/>
            <person name="Morin E."/>
            <person name="Kohler A."/>
            <person name="Barry K."/>
            <person name="LaButti K."/>
            <person name="Morin E."/>
            <person name="Salamov A."/>
            <person name="Lipzen A."/>
            <person name="Mereny Z."/>
            <person name="Hegedus B."/>
            <person name="Baldrian P."/>
            <person name="Stursova M."/>
            <person name="Weitz H."/>
            <person name="Taylor A."/>
            <person name="Grigoriev I.V."/>
            <person name="Nagy L.G."/>
            <person name="Martin F."/>
            <person name="Kauserud H."/>
        </authorList>
    </citation>
    <scope>NUCLEOTIDE SEQUENCE</scope>
    <source>
        <strain evidence="10">9284</strain>
    </source>
</reference>
<dbReference type="GO" id="GO:0051301">
    <property type="term" value="P:cell division"/>
    <property type="evidence" value="ECO:0007669"/>
    <property type="project" value="UniProtKB-KW"/>
</dbReference>
<comment type="caution">
    <text evidence="10">The sequence shown here is derived from an EMBL/GenBank/DDBJ whole genome shotgun (WGS) entry which is preliminary data.</text>
</comment>
<proteinExistence type="inferred from homology"/>
<dbReference type="PANTHER" id="PTHR14527">
    <property type="entry name" value="PROTEIN MIS12 HOMOLOG"/>
    <property type="match status" value="1"/>
</dbReference>
<accession>A0AAD7B5Z1</accession>
<dbReference type="GO" id="GO:0051382">
    <property type="term" value="P:kinetochore assembly"/>
    <property type="evidence" value="ECO:0007669"/>
    <property type="project" value="TreeGrafter"/>
</dbReference>
<keyword evidence="6" id="KW-0995">Kinetochore</keyword>
<dbReference type="PANTHER" id="PTHR14527:SF2">
    <property type="entry name" value="PROTEIN MIS12 HOMOLOG"/>
    <property type="match status" value="1"/>
</dbReference>
<dbReference type="GO" id="GO:0000444">
    <property type="term" value="C:MIS12/MIND type complex"/>
    <property type="evidence" value="ECO:0007669"/>
    <property type="project" value="TreeGrafter"/>
</dbReference>
<evidence type="ECO:0000256" key="3">
    <source>
        <dbReference type="ARBA" id="ARBA00022454"/>
    </source>
</evidence>
<gene>
    <name evidence="10" type="ORF">FB45DRAFT_993454</name>
</gene>
<protein>
    <submittedName>
        <fullName evidence="10">Mis12 protein-domain-containing protein</fullName>
    </submittedName>
</protein>
<comment type="subcellular location">
    <subcellularLocation>
        <location evidence="1">Chromosome</location>
        <location evidence="1">Centromere</location>
        <location evidence="1">Kinetochore</location>
    </subcellularLocation>
</comment>
<dbReference type="GO" id="GO:0005634">
    <property type="term" value="C:nucleus"/>
    <property type="evidence" value="ECO:0007669"/>
    <property type="project" value="InterPro"/>
</dbReference>
<evidence type="ECO:0000256" key="8">
    <source>
        <dbReference type="ARBA" id="ARBA00023306"/>
    </source>
</evidence>
<sequence>MSTEDTPPELVHPLVLTEIVGFSPQLLLDDIINAANHAVQDGVNGLEDFLLQRAEQNGVPEGGEGMQEIEQGLVAFQTLLEFHTDVAFDFFEAWCLRNIFAVPAALPIVMPHHEGLDLTIPTGRERELLDEIEELSNRLEAQWRLRTQLARKNTEMDRTLRSRRTIYKRLAPLEPMLQTGQTLPTRLMEMHESVSTLPELQPTTTAAISQLRHTEAGKRQWEMGKTGYLNWALSQLLSKDGGEQAFPDLALNAEVIRKATAAMDVLSHLEEDVAMDEE</sequence>
<keyword evidence="3" id="KW-0158">Chromosome</keyword>
<keyword evidence="9" id="KW-0137">Centromere</keyword>
<evidence type="ECO:0000256" key="7">
    <source>
        <dbReference type="ARBA" id="ARBA00023054"/>
    </source>
</evidence>
<dbReference type="GO" id="GO:0000070">
    <property type="term" value="P:mitotic sister chromatid segregation"/>
    <property type="evidence" value="ECO:0007669"/>
    <property type="project" value="TreeGrafter"/>
</dbReference>
<keyword evidence="5" id="KW-0498">Mitosis</keyword>
<dbReference type="Pfam" id="PF05859">
    <property type="entry name" value="Mis12"/>
    <property type="match status" value="1"/>
</dbReference>
<evidence type="ECO:0000256" key="2">
    <source>
        <dbReference type="ARBA" id="ARBA00008643"/>
    </source>
</evidence>
<name>A0AAD7B5Z1_9AGAR</name>
<evidence type="ECO:0000256" key="5">
    <source>
        <dbReference type="ARBA" id="ARBA00022776"/>
    </source>
</evidence>
<keyword evidence="11" id="KW-1185">Reference proteome</keyword>
<dbReference type="EMBL" id="JARKIF010000034">
    <property type="protein sequence ID" value="KAJ7611018.1"/>
    <property type="molecule type" value="Genomic_DNA"/>
</dbReference>
<keyword evidence="8" id="KW-0131">Cell cycle</keyword>